<keyword evidence="3" id="KW-1185">Reference proteome</keyword>
<name>A0A3D8IR93_9HELI</name>
<dbReference type="InterPro" id="IPR006680">
    <property type="entry name" value="Amidohydro-rel"/>
</dbReference>
<dbReference type="GO" id="GO:0005737">
    <property type="term" value="C:cytoplasm"/>
    <property type="evidence" value="ECO:0007669"/>
    <property type="project" value="TreeGrafter"/>
</dbReference>
<dbReference type="PANTHER" id="PTHR43668:SF2">
    <property type="entry name" value="ALLANTOINASE"/>
    <property type="match status" value="1"/>
</dbReference>
<reference evidence="2 3" key="1">
    <citation type="submission" date="2018-04" db="EMBL/GenBank/DDBJ databases">
        <title>Novel Campyloabacter and Helicobacter Species and Strains.</title>
        <authorList>
            <person name="Mannion A.J."/>
            <person name="Shen Z."/>
            <person name="Fox J.G."/>
        </authorList>
    </citation>
    <scope>NUCLEOTIDE SEQUENCE [LARGE SCALE GENOMIC DNA]</scope>
    <source>
        <strain evidence="2 3">MIT 17-337</strain>
    </source>
</reference>
<dbReference type="InterPro" id="IPR011059">
    <property type="entry name" value="Metal-dep_hydrolase_composite"/>
</dbReference>
<evidence type="ECO:0000313" key="2">
    <source>
        <dbReference type="EMBL" id="RDU67500.1"/>
    </source>
</evidence>
<evidence type="ECO:0000259" key="1">
    <source>
        <dbReference type="Pfam" id="PF01979"/>
    </source>
</evidence>
<proteinExistence type="predicted"/>
<dbReference type="InterPro" id="IPR032466">
    <property type="entry name" value="Metal_Hydrolase"/>
</dbReference>
<dbReference type="Proteomes" id="UP000256379">
    <property type="component" value="Unassembled WGS sequence"/>
</dbReference>
<feature type="domain" description="Amidohydrolase-related" evidence="1">
    <location>
        <begin position="97"/>
        <end position="437"/>
    </location>
</feature>
<accession>A0A3D8IR93</accession>
<evidence type="ECO:0000313" key="3">
    <source>
        <dbReference type="Proteomes" id="UP000256379"/>
    </source>
</evidence>
<dbReference type="Gene3D" id="2.30.40.10">
    <property type="entry name" value="Urease, subunit C, domain 1"/>
    <property type="match status" value="1"/>
</dbReference>
<dbReference type="AlphaFoldDB" id="A0A3D8IR93"/>
<dbReference type="PANTHER" id="PTHR43668">
    <property type="entry name" value="ALLANTOINASE"/>
    <property type="match status" value="1"/>
</dbReference>
<dbReference type="OrthoDB" id="9803027at2"/>
<dbReference type="SUPFAM" id="SSF51556">
    <property type="entry name" value="Metallo-dependent hydrolases"/>
    <property type="match status" value="1"/>
</dbReference>
<organism evidence="2 3">
    <name type="scientific">Helicobacter didelphidarum</name>
    <dbReference type="NCBI Taxonomy" id="2040648"/>
    <lineage>
        <taxon>Bacteria</taxon>
        <taxon>Pseudomonadati</taxon>
        <taxon>Campylobacterota</taxon>
        <taxon>Epsilonproteobacteria</taxon>
        <taxon>Campylobacterales</taxon>
        <taxon>Helicobacteraceae</taxon>
        <taxon>Helicobacter</taxon>
    </lineage>
</organism>
<dbReference type="EMBL" id="NXLQ01000001">
    <property type="protein sequence ID" value="RDU67500.1"/>
    <property type="molecule type" value="Genomic_DNA"/>
</dbReference>
<dbReference type="Pfam" id="PF01979">
    <property type="entry name" value="Amidohydro_1"/>
    <property type="match status" value="1"/>
</dbReference>
<dbReference type="GO" id="GO:0004038">
    <property type="term" value="F:allantoinase activity"/>
    <property type="evidence" value="ECO:0007669"/>
    <property type="project" value="TreeGrafter"/>
</dbReference>
<dbReference type="InterPro" id="IPR050138">
    <property type="entry name" value="DHOase/Allantoinase_Hydrolase"/>
</dbReference>
<protein>
    <submittedName>
        <fullName evidence="2">Dihydroorotase</fullName>
    </submittedName>
</protein>
<comment type="caution">
    <text evidence="2">The sequence shown here is derived from an EMBL/GenBank/DDBJ whole genome shotgun (WGS) entry which is preliminary data.</text>
</comment>
<dbReference type="GO" id="GO:0006145">
    <property type="term" value="P:purine nucleobase catabolic process"/>
    <property type="evidence" value="ECO:0007669"/>
    <property type="project" value="TreeGrafter"/>
</dbReference>
<dbReference type="Gene3D" id="3.20.20.140">
    <property type="entry name" value="Metal-dependent hydrolases"/>
    <property type="match status" value="1"/>
</dbReference>
<gene>
    <name evidence="2" type="ORF">CQA53_00265</name>
</gene>
<dbReference type="RefSeq" id="WP_115542028.1">
    <property type="nucleotide sequence ID" value="NZ_NXLQ01000001.1"/>
</dbReference>
<dbReference type="SUPFAM" id="SSF51338">
    <property type="entry name" value="Composite domain of metallo-dependent hydrolases"/>
    <property type="match status" value="1"/>
</dbReference>
<sequence>MLVFKNAKVFCENGFNDKILIVEDTKITKVFSPQEFQTFQQSKGLQNDYMSQDSINNVKMHQNTIEKSQSHISQYREIDCRGKTIIPSCIDINIFPLDKRMNAKTIHTLVKKALKGGVSTFFLNPYTQPNIDNEAMNALIQSIDNHEKVNVFPLIPSIDASGHLSNIDILQELNPKARAIFSNSSIGSNYLYQTMQYAKMLNLPLCIFAYDFNMEQGVAYESMFARGLGLPMMTPIGQIKEVAKIKEMAKFLDLEVILMSMNIAYCFDMVCHEKNIHTQVGLPHLVFSEQSIRYYDTRYKIIPPLLTRSKQDKLIKRLREGKVSLLTSMQNAVSKEFQEQVFEFAPSSVEGLEYFFSLAYTRLVKENIISLENLIKITSSNASNFMQLNKGRIEVGRDADFMIIDLEESFRINNPLSIYHDMEVYGKIKNMIIGGDICEVE</sequence>